<dbReference type="Pfam" id="PF07638">
    <property type="entry name" value="Sigma70_ECF"/>
    <property type="match status" value="1"/>
</dbReference>
<accession>A0A0E3Z3F6</accession>
<dbReference type="GO" id="GO:0016987">
    <property type="term" value="F:sigma factor activity"/>
    <property type="evidence" value="ECO:0007669"/>
    <property type="project" value="UniProtKB-KW"/>
</dbReference>
<dbReference type="InterPro" id="IPR014284">
    <property type="entry name" value="RNA_pol_sigma-70_dom"/>
</dbReference>
<dbReference type="AlphaFoldDB" id="A0A0E3Z3F6"/>
<dbReference type="EMBL" id="CP011144">
    <property type="protein sequence ID" value="AKC88389.1"/>
    <property type="molecule type" value="Genomic_DNA"/>
</dbReference>
<dbReference type="Proteomes" id="UP000033067">
    <property type="component" value="Chromosome"/>
</dbReference>
<dbReference type="InterPro" id="IPR036388">
    <property type="entry name" value="WH-like_DNA-bd_sf"/>
</dbReference>
<evidence type="ECO:0000256" key="3">
    <source>
        <dbReference type="ARBA" id="ARBA00023163"/>
    </source>
</evidence>
<reference evidence="5 6" key="1">
    <citation type="journal article" date="2015" name="Genome Announc.">
        <title>Complete Genome Sequence of Pseudoxanthomonas suwonensis Strain J1, a Cellulose-Degrading Bacterium Isolated from Leaf- and Wood-Enriched Soil.</title>
        <authorList>
            <person name="Hou L."/>
            <person name="Jiang J."/>
            <person name="Xu Z."/>
            <person name="Zhou Y."/>
            <person name="Leung F.C."/>
        </authorList>
    </citation>
    <scope>NUCLEOTIDE SEQUENCE [LARGE SCALE GENOMIC DNA]</scope>
    <source>
        <strain evidence="5 6">J1</strain>
    </source>
</reference>
<protein>
    <recommendedName>
        <fullName evidence="4">RNA polymerase sigma-70 ECF-like HTH domain-containing protein</fullName>
    </recommendedName>
</protein>
<keyword evidence="1" id="KW-0805">Transcription regulation</keyword>
<dbReference type="PANTHER" id="PTHR43133">
    <property type="entry name" value="RNA POLYMERASE ECF-TYPE SIGMA FACTO"/>
    <property type="match status" value="1"/>
</dbReference>
<dbReference type="SUPFAM" id="SSF88659">
    <property type="entry name" value="Sigma3 and sigma4 domains of RNA polymerase sigma factors"/>
    <property type="match status" value="1"/>
</dbReference>
<organism evidence="5 6">
    <name type="scientific">Pseudoxanthomonas suwonensis</name>
    <dbReference type="NCBI Taxonomy" id="314722"/>
    <lineage>
        <taxon>Bacteria</taxon>
        <taxon>Pseudomonadati</taxon>
        <taxon>Pseudomonadota</taxon>
        <taxon>Gammaproteobacteria</taxon>
        <taxon>Lysobacterales</taxon>
        <taxon>Lysobacteraceae</taxon>
        <taxon>Pseudoxanthomonas</taxon>
    </lineage>
</organism>
<dbReference type="InterPro" id="IPR039425">
    <property type="entry name" value="RNA_pol_sigma-70-like"/>
</dbReference>
<dbReference type="PANTHER" id="PTHR43133:SF39">
    <property type="entry name" value="SIMILAR TO RNA POLYMERASE SIGMA-E FACTOR"/>
    <property type="match status" value="1"/>
</dbReference>
<evidence type="ECO:0000256" key="1">
    <source>
        <dbReference type="ARBA" id="ARBA00023015"/>
    </source>
</evidence>
<keyword evidence="3" id="KW-0804">Transcription</keyword>
<proteinExistence type="predicted"/>
<keyword evidence="2" id="KW-0731">Sigma factor</keyword>
<dbReference type="NCBIfam" id="TIGR02999">
    <property type="entry name" value="Sig-70_X6"/>
    <property type="match status" value="1"/>
</dbReference>
<evidence type="ECO:0000256" key="2">
    <source>
        <dbReference type="ARBA" id="ARBA00023082"/>
    </source>
</evidence>
<dbReference type="KEGG" id="psuw:WQ53_12690"/>
<feature type="domain" description="RNA polymerase sigma-70 ECF-like HTH" evidence="4">
    <location>
        <begin position="15"/>
        <end position="197"/>
    </location>
</feature>
<name>A0A0E3Z3F6_9GAMM</name>
<dbReference type="InterPro" id="IPR011517">
    <property type="entry name" value="RNA_pol_sigma70_ECF-like"/>
</dbReference>
<gene>
    <name evidence="5" type="ORF">WQ53_12690</name>
</gene>
<evidence type="ECO:0000313" key="6">
    <source>
        <dbReference type="Proteomes" id="UP000033067"/>
    </source>
</evidence>
<evidence type="ECO:0000259" key="4">
    <source>
        <dbReference type="Pfam" id="PF07638"/>
    </source>
</evidence>
<dbReference type="Gene3D" id="1.10.10.10">
    <property type="entry name" value="Winged helix-like DNA-binding domain superfamily/Winged helix DNA-binding domain"/>
    <property type="match status" value="1"/>
</dbReference>
<dbReference type="InterPro" id="IPR053812">
    <property type="entry name" value="HTH_Sigma70_ECF-like"/>
</dbReference>
<keyword evidence="6" id="KW-1185">Reference proteome</keyword>
<evidence type="ECO:0000313" key="5">
    <source>
        <dbReference type="EMBL" id="AKC88389.1"/>
    </source>
</evidence>
<dbReference type="InterPro" id="IPR013324">
    <property type="entry name" value="RNA_pol_sigma_r3/r4-like"/>
</dbReference>
<dbReference type="NCBIfam" id="TIGR02937">
    <property type="entry name" value="sigma70-ECF"/>
    <property type="match status" value="1"/>
</dbReference>
<dbReference type="PATRIC" id="fig|314722.6.peg.2749"/>
<sequence>MPRHRSVHGEAGLSDDITRLLLSWRAGDLQAREYLFDAVYEVLREMAMARLGAAHGDMTLRPTSLVHEALLRMLGRDVGYADRAHFFALAALKMRAVLVDHARANVAAKRGGGAVNVTLSHVDQGGVHNEDVGDYDVLALHQALEQLGGHDERAGRAVELAYFGGMSHEEIATVLEISVPTVDRDLRFARAWLNRQLG</sequence>
<dbReference type="GO" id="GO:0006352">
    <property type="term" value="P:DNA-templated transcription initiation"/>
    <property type="evidence" value="ECO:0007669"/>
    <property type="project" value="InterPro"/>
</dbReference>